<dbReference type="EMBL" id="CP045483">
    <property type="protein sequence ID" value="QGR20248.1"/>
    <property type="molecule type" value="Genomic_DNA"/>
</dbReference>
<dbReference type="RefSeq" id="WP_156007697.1">
    <property type="nucleotide sequence ID" value="NZ_CP045483.1"/>
</dbReference>
<evidence type="ECO:0000313" key="1">
    <source>
        <dbReference type="EMBL" id="QGR20248.1"/>
    </source>
</evidence>
<gene>
    <name evidence="1" type="ORF">D1868_09785</name>
</gene>
<evidence type="ECO:0000313" key="2">
    <source>
        <dbReference type="Proteomes" id="UP000423396"/>
    </source>
</evidence>
<sequence>MAIKLICREIECVEGVVRRILEENGYSLDNVKINVSDMPYNEIVRFDGSNIYINSVKFRSFATEVGGDSKLVSAYLIIVSLYAVINDKQRVRELVKKVFGDGSLESTIFNLLFS</sequence>
<organism evidence="1 2">
    <name type="scientific">Stygiolobus azoricus</name>
    <dbReference type="NCBI Taxonomy" id="41675"/>
    <lineage>
        <taxon>Archaea</taxon>
        <taxon>Thermoproteota</taxon>
        <taxon>Thermoprotei</taxon>
        <taxon>Sulfolobales</taxon>
        <taxon>Sulfolobaceae</taxon>
        <taxon>Stygiolobus</taxon>
    </lineage>
</organism>
<accession>A0A650CR32</accession>
<name>A0A650CR32_9CREN</name>
<protein>
    <submittedName>
        <fullName evidence="1">Uncharacterized protein</fullName>
    </submittedName>
</protein>
<dbReference type="Proteomes" id="UP000423396">
    <property type="component" value="Chromosome"/>
</dbReference>
<proteinExistence type="predicted"/>
<dbReference type="KEGG" id="sazo:D1868_09785"/>
<reference evidence="1 2" key="1">
    <citation type="submission" date="2019-10" db="EMBL/GenBank/DDBJ databases">
        <title>Genome Sequences from Six Type Strain Members of the Archaeal Family Sulfolobaceae: Acidianus ambivalens, Acidianus infernus, Metallosphaera prunae, Stygiolobus azoricus, Sulfolobus metallicus, and Sulfurisphaera ohwakuensis.</title>
        <authorList>
            <person name="Counts J.A."/>
            <person name="Kelly R.M."/>
        </authorList>
    </citation>
    <scope>NUCLEOTIDE SEQUENCE [LARGE SCALE GENOMIC DNA]</scope>
    <source>
        <strain evidence="1 2">FC6</strain>
    </source>
</reference>
<dbReference type="GeneID" id="42799361"/>
<dbReference type="AlphaFoldDB" id="A0A650CR32"/>
<keyword evidence="2" id="KW-1185">Reference proteome</keyword>